<evidence type="ECO:0000256" key="2">
    <source>
        <dbReference type="SAM" id="Phobius"/>
    </source>
</evidence>
<keyword evidence="2" id="KW-0812">Transmembrane</keyword>
<proteinExistence type="predicted"/>
<evidence type="ECO:0000256" key="1">
    <source>
        <dbReference type="SAM" id="MobiDB-lite"/>
    </source>
</evidence>
<evidence type="ECO:0000313" key="3">
    <source>
        <dbReference type="EMBL" id="GJJ75862.1"/>
    </source>
</evidence>
<dbReference type="OrthoDB" id="2405755at2759"/>
<comment type="caution">
    <text evidence="3">The sequence shown here is derived from an EMBL/GenBank/DDBJ whole genome shotgun (WGS) entry which is preliminary data.</text>
</comment>
<feature type="transmembrane region" description="Helical" evidence="2">
    <location>
        <begin position="67"/>
        <end position="84"/>
    </location>
</feature>
<feature type="transmembrane region" description="Helical" evidence="2">
    <location>
        <begin position="12"/>
        <end position="32"/>
    </location>
</feature>
<dbReference type="Proteomes" id="UP000827284">
    <property type="component" value="Unassembled WGS sequence"/>
</dbReference>
<dbReference type="AlphaFoldDB" id="A0A9P3LZ77"/>
<feature type="transmembrane region" description="Helical" evidence="2">
    <location>
        <begin position="425"/>
        <end position="447"/>
    </location>
</feature>
<name>A0A9P3LZ77_9FUNG</name>
<keyword evidence="2" id="KW-0472">Membrane</keyword>
<reference evidence="3" key="2">
    <citation type="journal article" date="2022" name="Microbiol. Resour. Announc.">
        <title>Whole-Genome Sequence of Entomortierella parvispora E1425, a Mucoromycotan Fungus Associated with Burkholderiaceae-Related Endosymbiotic Bacteria.</title>
        <authorList>
            <person name="Herlambang A."/>
            <person name="Guo Y."/>
            <person name="Takashima Y."/>
            <person name="Narisawa K."/>
            <person name="Ohta H."/>
            <person name="Nishizawa T."/>
        </authorList>
    </citation>
    <scope>NUCLEOTIDE SEQUENCE</scope>
    <source>
        <strain evidence="3">E1425</strain>
    </source>
</reference>
<evidence type="ECO:0000313" key="4">
    <source>
        <dbReference type="Proteomes" id="UP000827284"/>
    </source>
</evidence>
<reference evidence="3" key="1">
    <citation type="submission" date="2021-11" db="EMBL/GenBank/DDBJ databases">
        <authorList>
            <person name="Herlambang A."/>
            <person name="Guo Y."/>
            <person name="Takashima Y."/>
            <person name="Nishizawa T."/>
        </authorList>
    </citation>
    <scope>NUCLEOTIDE SEQUENCE</scope>
    <source>
        <strain evidence="3">E1425</strain>
    </source>
</reference>
<dbReference type="EMBL" id="BQFW01000011">
    <property type="protein sequence ID" value="GJJ75862.1"/>
    <property type="molecule type" value="Genomic_DNA"/>
</dbReference>
<feature type="region of interest" description="Disordered" evidence="1">
    <location>
        <begin position="485"/>
        <end position="504"/>
    </location>
</feature>
<evidence type="ECO:0008006" key="5">
    <source>
        <dbReference type="Google" id="ProtNLM"/>
    </source>
</evidence>
<keyword evidence="4" id="KW-1185">Reference proteome</keyword>
<accession>A0A9P3LZ77</accession>
<protein>
    <recommendedName>
        <fullName evidence="5">Transmembrane protein</fullName>
    </recommendedName>
</protein>
<organism evidence="3 4">
    <name type="scientific">Entomortierella parvispora</name>
    <dbReference type="NCBI Taxonomy" id="205924"/>
    <lineage>
        <taxon>Eukaryota</taxon>
        <taxon>Fungi</taxon>
        <taxon>Fungi incertae sedis</taxon>
        <taxon>Mucoromycota</taxon>
        <taxon>Mortierellomycotina</taxon>
        <taxon>Mortierellomycetes</taxon>
        <taxon>Mortierellales</taxon>
        <taxon>Mortierellaceae</taxon>
        <taxon>Entomortierella</taxon>
    </lineage>
</organism>
<sequence length="504" mass="56743">MLLHWSVVEFNFAVWIFGVLLTTAFTSVLSLLSHNGHVNSFRWLYQGGPLEALSTLWSSRKVLQSRVWLATLFGLVIGMGFSVLDKALTKWIDVEVVGVNPTTVLVNTTQFISASGIHSLDEWNTYLRDFNATNAINNMFTSNTPPDKMYKPVMSSYDTVCDTMEFYAFNQSTQLTDGCIPVMFFTAGMLADNYTSSVEKNNGYYKVVLSGVLEDQYPLEIAAAVRSFYNNVSFGITDLSSEAMSERNTGLPSMPRTVSTKYVSDATVVVTVTTSRFFLAYADMLKSNVSDFVAGDVLIDEMEIPENNTFVANIRLYGTNMDAFICYGAYKALTCAYSTMTVAVTRSDMQPIGNSSMPWTSTMLTLQYIVTDTINVTDMRNANQQVSDTMSSLDKNFYADWDRSRLYILYTVYDKRTVFNVPSPVLWIVCVLAVVCLSLILFARCAMNYRYRGSMYLVVVKERYPKSLLVRTRFTPHLQFEDLDNPSERPLTDSSKSDIALNKI</sequence>
<gene>
    <name evidence="3" type="ORF">EMPS_08220</name>
</gene>
<keyword evidence="2" id="KW-1133">Transmembrane helix</keyword>